<feature type="compositionally biased region" description="Basic and acidic residues" evidence="1">
    <location>
        <begin position="629"/>
        <end position="639"/>
    </location>
</feature>
<dbReference type="InterPro" id="IPR025451">
    <property type="entry name" value="DUF4211"/>
</dbReference>
<evidence type="ECO:0000259" key="2">
    <source>
        <dbReference type="Pfam" id="PF13926"/>
    </source>
</evidence>
<feature type="region of interest" description="Disordered" evidence="1">
    <location>
        <begin position="276"/>
        <end position="412"/>
    </location>
</feature>
<dbReference type="RefSeq" id="XP_012670330.1">
    <property type="nucleotide sequence ID" value="XM_012814876.3"/>
</dbReference>
<feature type="region of interest" description="Disordered" evidence="1">
    <location>
        <begin position="1302"/>
        <end position="1347"/>
    </location>
</feature>
<dbReference type="OrthoDB" id="8447576at2759"/>
<feature type="compositionally biased region" description="Polar residues" evidence="1">
    <location>
        <begin position="1319"/>
        <end position="1347"/>
    </location>
</feature>
<dbReference type="Proteomes" id="UP000515152">
    <property type="component" value="Chromosome 6"/>
</dbReference>
<dbReference type="CTD" id="79832"/>
<keyword evidence="3" id="KW-1185">Reference proteome</keyword>
<feature type="region of interest" description="Disordered" evidence="1">
    <location>
        <begin position="933"/>
        <end position="967"/>
    </location>
</feature>
<feature type="region of interest" description="Disordered" evidence="1">
    <location>
        <begin position="557"/>
        <end position="586"/>
    </location>
</feature>
<feature type="domain" description="DUF4211" evidence="2">
    <location>
        <begin position="1558"/>
        <end position="1677"/>
    </location>
</feature>
<organism evidence="3 4">
    <name type="scientific">Clupea harengus</name>
    <name type="common">Atlantic herring</name>
    <dbReference type="NCBI Taxonomy" id="7950"/>
    <lineage>
        <taxon>Eukaryota</taxon>
        <taxon>Metazoa</taxon>
        <taxon>Chordata</taxon>
        <taxon>Craniata</taxon>
        <taxon>Vertebrata</taxon>
        <taxon>Euteleostomi</taxon>
        <taxon>Actinopterygii</taxon>
        <taxon>Neopterygii</taxon>
        <taxon>Teleostei</taxon>
        <taxon>Clupei</taxon>
        <taxon>Clupeiformes</taxon>
        <taxon>Clupeoidei</taxon>
        <taxon>Clupeidae</taxon>
        <taxon>Clupea</taxon>
    </lineage>
</organism>
<dbReference type="PANTHER" id="PTHR14709">
    <property type="entry name" value="GLUTAMINE AND SERINE-RICH PROTEIN 1-RELATED"/>
    <property type="match status" value="1"/>
</dbReference>
<feature type="compositionally biased region" description="Polar residues" evidence="1">
    <location>
        <begin position="337"/>
        <end position="366"/>
    </location>
</feature>
<dbReference type="GeneID" id="105889110"/>
<dbReference type="KEGG" id="char:105889110"/>
<evidence type="ECO:0000256" key="1">
    <source>
        <dbReference type="SAM" id="MobiDB-lite"/>
    </source>
</evidence>
<feature type="compositionally biased region" description="Low complexity" evidence="1">
    <location>
        <begin position="1543"/>
        <end position="1555"/>
    </location>
</feature>
<gene>
    <name evidence="4" type="primary">qser1</name>
</gene>
<evidence type="ECO:0000313" key="4">
    <source>
        <dbReference type="RefSeq" id="XP_012670330.1"/>
    </source>
</evidence>
<dbReference type="InterPro" id="IPR052466">
    <property type="entry name" value="DNA_MethProtect_Complex"/>
</dbReference>
<dbReference type="PANTHER" id="PTHR14709:SF2">
    <property type="entry name" value="GLUTAMINE AND SERINE-RICH PROTEIN 1"/>
    <property type="match status" value="1"/>
</dbReference>
<feature type="compositionally biased region" description="Polar residues" evidence="1">
    <location>
        <begin position="282"/>
        <end position="300"/>
    </location>
</feature>
<feature type="compositionally biased region" description="Basic and acidic residues" evidence="1">
    <location>
        <begin position="1309"/>
        <end position="1318"/>
    </location>
</feature>
<feature type="region of interest" description="Disordered" evidence="1">
    <location>
        <begin position="1211"/>
        <end position="1246"/>
    </location>
</feature>
<feature type="region of interest" description="Disordered" evidence="1">
    <location>
        <begin position="1116"/>
        <end position="1172"/>
    </location>
</feature>
<accession>A0A6P3VFU5</accession>
<feature type="region of interest" description="Disordered" evidence="1">
    <location>
        <begin position="1516"/>
        <end position="1560"/>
    </location>
</feature>
<feature type="region of interest" description="Disordered" evidence="1">
    <location>
        <begin position="840"/>
        <end position="884"/>
    </location>
</feature>
<feature type="compositionally biased region" description="Polar residues" evidence="1">
    <location>
        <begin position="840"/>
        <end position="870"/>
    </location>
</feature>
<reference evidence="4" key="1">
    <citation type="submission" date="2025-08" db="UniProtKB">
        <authorList>
            <consortium name="RefSeq"/>
        </authorList>
    </citation>
    <scope>IDENTIFICATION</scope>
</reference>
<protein>
    <submittedName>
        <fullName evidence="4">Glutamine and serine-rich protein 1</fullName>
    </submittedName>
</protein>
<feature type="region of interest" description="Disordered" evidence="1">
    <location>
        <begin position="598"/>
        <end position="639"/>
    </location>
</feature>
<sequence>MMDRNYPTPSFADSLAPPPQTAAWAYERSTACIKPSSSYGATHLESELLQRQTYASSQIPAYTTTHHPAGLSGVFETSLHTSGSNTTETSVMNFLPALESRSLQAGPATASLLPQFRTPSWQTAANSSTTELFLTGALSSAGTFPTAALSSYQHPTAFPSRSYTTTPSLTVQDVTYSSSNGLMSPTDPLIQIKSSQGTVPTVLAFDRLGGSSLGAGLPPQSSTYRSAQESAPHLLQPQFSLLHSALGNSQQAPQPYGGPVFSGSIERALQRECSVIKHHQRPSSTQSVQEQLPGSGQHSLQGYLAGESDVSFQQEPSRQTPVPCSPVGDSAHALNGGAQQKIASQTTLTQTQAYPSSPVFSPSSGAKTKDCASKITPHPADGPVAEPQPQTDSSDLQQQNYSSPVQKQSSVIATHSQPYTSTQLPSLMSINPSQTYITSQALSNSISHSQTFSTSQTEKLPSIYKTLSSFASQSDNVTSVSQSLVCSSSQQQALPLVVHSEEYAQVQGLCIGNPSQNYSSSHSQGLPSVSYYAQGPATASSSQSYATGQSVTLTPSFSSNHASSLPNSNSNQDYSLIQPPSGKTENSLLQQPQKYLLPVQSPPSSTAPHAQALQNNRPSVELKPAYGKSKPDENSFLTSKEDCGELPIQDVQALQQASLETSTQIASSAIGAQNNVVYVVSKMDDRYNTQSVIRSNSRSEDQVMGISNMEPMQNGRMGSLNQHVQLLSNANSRATPDPKSNSTLMQSSHVPMNSEELKQHTLLLKVPASQQQNHQTQTIRIQQDHCQSPQGQTQYVRVPGAQILLEPSQMIFLQQAPSHIGQSSSKVASQMQPVHYLNMNNGINLNVDNPNQQQSGPHQGSDTGDPSKQHLSPKDSFGQSNQQDAKQHFTLSSICFPESMLLADERNILSNVDDILAATVAACGVTPQDFAKATSSEGDMPSIANPTDTKCHYQSNESRHESSNYSSQHTIVSNTPTMTLTVNGSQLTTDIHRYPKDEIGGHQAFTLANSHIQHSTGIINSQQELGEEATNVLRNVGGVGREALDRSMTLPKGHAVNPINGVSLNPSGNSNINSRAPSNFHLAGQECPQSGLMNKNRDVSLSNRVMGIKMENGLVECPADGLPKKKSRSKGSSKLVVDEENGQLRSQRRNSQAKRQNSKGSDTSSPSASEGCLDGYQQQERMRQKIREVEEKQPEVKTGFIGSFLDFLKSGPKQHYSSPPVRSPNRTRKPPASSRRPPCPLAMPKLQYPQTPLISQGAHPGSSTKRLDEDLHKNLETLPSFSSDEDEAAGKNQDLQKSITSALSSLDEQSDKKQKIDNRSTSAMEKQEQSSNMQSSAVKPQEQQSVAPQELNAEELLKSVPPDQLAVQLVTVAIEGLTDEELSDSGGEGMYRERDEFVVKNEDIESLKVTLKAGLDPPAIWKVQKALLQKFIPELRDGRRVFSATNSYLGYFGDAKTMYRRVYVKFLDTVNKREYVRVCSRKPRCKPMHSMRGSQAKALLVHRMGPAAVSDSSLLKAFSKPRPKQPKAKAEPPPKKRKKWKEAFSTSPSASSPEAVSEDDEFTPPIPFASRFLNTRMMKETFRSYVELLISVALDAEVMNTLEKENDELLLPHMKRMDGMITDNRRRLLPKLRMGQLFKTALDSFPEISVVTELKKDGETPAFKVRLGGKAYSKKTMKPSKSPSKLPLEYTVDQHKTPWFSLYHSLQHYKYHTYLMCKDEIVSLRSREEDLGQEETVQTCLSNRVWLEGLFDRFGELLTQVQQACL</sequence>
<feature type="compositionally biased region" description="Polar residues" evidence="1">
    <location>
        <begin position="602"/>
        <end position="618"/>
    </location>
</feature>
<feature type="compositionally biased region" description="Polar residues" evidence="1">
    <location>
        <begin position="310"/>
        <end position="322"/>
    </location>
</feature>
<name>A0A6P3VFU5_CLUHA</name>
<feature type="compositionally biased region" description="Polar residues" evidence="1">
    <location>
        <begin position="1153"/>
        <end position="1168"/>
    </location>
</feature>
<feature type="compositionally biased region" description="Polar residues" evidence="1">
    <location>
        <begin position="557"/>
        <end position="575"/>
    </location>
</feature>
<proteinExistence type="predicted"/>
<evidence type="ECO:0000313" key="3">
    <source>
        <dbReference type="Proteomes" id="UP000515152"/>
    </source>
</evidence>
<dbReference type="Pfam" id="PF13926">
    <property type="entry name" value="DUF4211"/>
    <property type="match status" value="1"/>
</dbReference>
<feature type="compositionally biased region" description="Polar residues" evidence="1">
    <location>
        <begin position="944"/>
        <end position="956"/>
    </location>
</feature>
<feature type="compositionally biased region" description="Polar residues" evidence="1">
    <location>
        <begin position="388"/>
        <end position="412"/>
    </location>
</feature>